<comment type="caution">
    <text evidence="1">The sequence shown here is derived from an EMBL/GenBank/DDBJ whole genome shotgun (WGS) entry which is preliminary data.</text>
</comment>
<proteinExistence type="predicted"/>
<keyword evidence="2" id="KW-1185">Reference proteome</keyword>
<dbReference type="Proteomes" id="UP000601435">
    <property type="component" value="Unassembled WGS sequence"/>
</dbReference>
<name>A0A813C9B1_9DINO</name>
<accession>A0A813C9B1</accession>
<evidence type="ECO:0000313" key="1">
    <source>
        <dbReference type="EMBL" id="CAE7941171.1"/>
    </source>
</evidence>
<dbReference type="EMBL" id="CAJNJA010093296">
    <property type="protein sequence ID" value="CAE7941171.1"/>
    <property type="molecule type" value="Genomic_DNA"/>
</dbReference>
<feature type="non-terminal residue" evidence="1">
    <location>
        <position position="108"/>
    </location>
</feature>
<reference evidence="1" key="1">
    <citation type="submission" date="2021-02" db="EMBL/GenBank/DDBJ databases">
        <authorList>
            <person name="Dougan E. K."/>
            <person name="Rhodes N."/>
            <person name="Thang M."/>
            <person name="Chan C."/>
        </authorList>
    </citation>
    <scope>NUCLEOTIDE SEQUENCE</scope>
</reference>
<sequence length="108" mass="12330">MDVHDMEDCGILDGLLRRFQKDKPVESLCELWQAVVEDDSQIRAPRSLVERFLQCACTCCKMRNLELRMAALDVFNDLEKYTMLAGCTPTLLDQLLPALLHNMALAEE</sequence>
<organism evidence="1 2">
    <name type="scientific">Symbiodinium necroappetens</name>
    <dbReference type="NCBI Taxonomy" id="1628268"/>
    <lineage>
        <taxon>Eukaryota</taxon>
        <taxon>Sar</taxon>
        <taxon>Alveolata</taxon>
        <taxon>Dinophyceae</taxon>
        <taxon>Suessiales</taxon>
        <taxon>Symbiodiniaceae</taxon>
        <taxon>Symbiodinium</taxon>
    </lineage>
</organism>
<dbReference type="AlphaFoldDB" id="A0A813C9B1"/>
<protein>
    <submittedName>
        <fullName evidence="1">Uncharacterized protein</fullName>
    </submittedName>
</protein>
<gene>
    <name evidence="1" type="ORF">SNEC2469_LOCUS34176</name>
</gene>
<evidence type="ECO:0000313" key="2">
    <source>
        <dbReference type="Proteomes" id="UP000601435"/>
    </source>
</evidence>